<gene>
    <name evidence="2" type="ORF">ASZ90_017911</name>
</gene>
<feature type="domain" description="AraC effector-binding" evidence="1">
    <location>
        <begin position="3"/>
        <end position="152"/>
    </location>
</feature>
<dbReference type="InterPro" id="IPR010499">
    <property type="entry name" value="AraC_E-bd"/>
</dbReference>
<evidence type="ECO:0000259" key="1">
    <source>
        <dbReference type="SMART" id="SM00871"/>
    </source>
</evidence>
<dbReference type="InterPro" id="IPR011256">
    <property type="entry name" value="Reg_factor_effector_dom_sf"/>
</dbReference>
<evidence type="ECO:0000313" key="2">
    <source>
        <dbReference type="EMBL" id="KUG04772.1"/>
    </source>
</evidence>
<dbReference type="SMART" id="SM00871">
    <property type="entry name" value="AraC_E_bind"/>
    <property type="match status" value="1"/>
</dbReference>
<dbReference type="InterPro" id="IPR050908">
    <property type="entry name" value="SmbC-like"/>
</dbReference>
<proteinExistence type="predicted"/>
<dbReference type="SUPFAM" id="SSF55136">
    <property type="entry name" value="Probable bacterial effector-binding domain"/>
    <property type="match status" value="1"/>
</dbReference>
<dbReference type="PANTHER" id="PTHR40055">
    <property type="entry name" value="TRANSCRIPTIONAL REGULATOR YGIV-RELATED"/>
    <property type="match status" value="1"/>
</dbReference>
<dbReference type="Gene3D" id="3.20.80.10">
    <property type="entry name" value="Regulatory factor, effector binding domain"/>
    <property type="match status" value="1"/>
</dbReference>
<dbReference type="EMBL" id="LNQE01001842">
    <property type="protein sequence ID" value="KUG04772.1"/>
    <property type="molecule type" value="Genomic_DNA"/>
</dbReference>
<organism evidence="2">
    <name type="scientific">hydrocarbon metagenome</name>
    <dbReference type="NCBI Taxonomy" id="938273"/>
    <lineage>
        <taxon>unclassified sequences</taxon>
        <taxon>metagenomes</taxon>
        <taxon>ecological metagenomes</taxon>
    </lineage>
</organism>
<dbReference type="AlphaFoldDB" id="A0A0W8E863"/>
<name>A0A0W8E863_9ZZZZ</name>
<protein>
    <recommendedName>
        <fullName evidence="1">AraC effector-binding domain-containing protein</fullName>
    </recommendedName>
</protein>
<dbReference type="PANTHER" id="PTHR40055:SF1">
    <property type="entry name" value="TRANSCRIPTIONAL REGULATOR YGIV-RELATED"/>
    <property type="match status" value="1"/>
</dbReference>
<dbReference type="InterPro" id="IPR029442">
    <property type="entry name" value="GyrI-like"/>
</dbReference>
<reference evidence="2" key="1">
    <citation type="journal article" date="2015" name="Proc. Natl. Acad. Sci. U.S.A.">
        <title>Networks of energetic and metabolic interactions define dynamics in microbial communities.</title>
        <authorList>
            <person name="Embree M."/>
            <person name="Liu J.K."/>
            <person name="Al-Bassam M.M."/>
            <person name="Zengler K."/>
        </authorList>
    </citation>
    <scope>NUCLEOTIDE SEQUENCE</scope>
</reference>
<accession>A0A0W8E863</accession>
<comment type="caution">
    <text evidence="2">The sequence shown here is derived from an EMBL/GenBank/DDBJ whole genome shotgun (WGS) entry which is preliminary data.</text>
</comment>
<sequence length="152" mass="16781">MTFEFDFSEQEAQNIIAIRTRSAAQDLPQVLGKAFGTLLNYINEMGVQATGAPFVGYFNMDMQDLDIEVGFPVAEPLAEKGEIKPGTIPAGKQLSCLYKGPYSQIEPAYNAIMDYAAANNYAWTGACYEFYLNDPADTPESELLTKIVMLIK</sequence>
<dbReference type="Pfam" id="PF06445">
    <property type="entry name" value="GyrI-like"/>
    <property type="match status" value="1"/>
</dbReference>